<name>M0PPC3_9EURY</name>
<dbReference type="Pfam" id="PF00924">
    <property type="entry name" value="MS_channel_2nd"/>
    <property type="match status" value="1"/>
</dbReference>
<evidence type="ECO:0000256" key="1">
    <source>
        <dbReference type="ARBA" id="ARBA00004651"/>
    </source>
</evidence>
<dbReference type="InterPro" id="IPR006685">
    <property type="entry name" value="MscS_channel_2nd"/>
</dbReference>
<keyword evidence="11" id="KW-1185">Reference proteome</keyword>
<evidence type="ECO:0000259" key="9">
    <source>
        <dbReference type="Pfam" id="PF21082"/>
    </source>
</evidence>
<dbReference type="GO" id="GO:0005886">
    <property type="term" value="C:plasma membrane"/>
    <property type="evidence" value="ECO:0007669"/>
    <property type="project" value="UniProtKB-SubCell"/>
</dbReference>
<keyword evidence="3" id="KW-1003">Cell membrane</keyword>
<dbReference type="PANTHER" id="PTHR30221">
    <property type="entry name" value="SMALL-CONDUCTANCE MECHANOSENSITIVE CHANNEL"/>
    <property type="match status" value="1"/>
</dbReference>
<dbReference type="PATRIC" id="fig|1230454.4.peg.106"/>
<dbReference type="EMBL" id="AOJI01000002">
    <property type="protein sequence ID" value="EMA70725.1"/>
    <property type="molecule type" value="Genomic_DNA"/>
</dbReference>
<evidence type="ECO:0000256" key="2">
    <source>
        <dbReference type="ARBA" id="ARBA00008017"/>
    </source>
</evidence>
<evidence type="ECO:0000256" key="3">
    <source>
        <dbReference type="ARBA" id="ARBA00022475"/>
    </source>
</evidence>
<dbReference type="PANTHER" id="PTHR30221:SF1">
    <property type="entry name" value="SMALL-CONDUCTANCE MECHANOSENSITIVE CHANNEL"/>
    <property type="match status" value="1"/>
</dbReference>
<dbReference type="InterPro" id="IPR045275">
    <property type="entry name" value="MscS_archaea/bacteria_type"/>
</dbReference>
<evidence type="ECO:0000313" key="10">
    <source>
        <dbReference type="EMBL" id="EMA70725.1"/>
    </source>
</evidence>
<dbReference type="STRING" id="1230454.C461_00512"/>
<feature type="transmembrane region" description="Helical" evidence="7">
    <location>
        <begin position="76"/>
        <end position="98"/>
    </location>
</feature>
<dbReference type="InterPro" id="IPR049278">
    <property type="entry name" value="MS_channel_C"/>
</dbReference>
<dbReference type="SUPFAM" id="SSF82689">
    <property type="entry name" value="Mechanosensitive channel protein MscS (YggB), C-terminal domain"/>
    <property type="match status" value="1"/>
</dbReference>
<evidence type="ECO:0000256" key="4">
    <source>
        <dbReference type="ARBA" id="ARBA00022692"/>
    </source>
</evidence>
<comment type="caution">
    <text evidence="10">The sequence shown here is derived from an EMBL/GenBank/DDBJ whole genome shotgun (WGS) entry which is preliminary data.</text>
</comment>
<keyword evidence="5 7" id="KW-1133">Transmembrane helix</keyword>
<evidence type="ECO:0000259" key="8">
    <source>
        <dbReference type="Pfam" id="PF00924"/>
    </source>
</evidence>
<keyword evidence="6 7" id="KW-0472">Membrane</keyword>
<comment type="subcellular location">
    <subcellularLocation>
        <location evidence="1">Cell membrane</location>
        <topology evidence="1">Multi-pass membrane protein</topology>
    </subcellularLocation>
</comment>
<feature type="domain" description="Mechanosensitive ion channel MscS C-terminal" evidence="9">
    <location>
        <begin position="196"/>
        <end position="276"/>
    </location>
</feature>
<reference evidence="10 11" key="1">
    <citation type="journal article" date="2014" name="PLoS Genet.">
        <title>Phylogenetically driven sequencing of extremely halophilic archaea reveals strategies for static and dynamic osmo-response.</title>
        <authorList>
            <person name="Becker E.A."/>
            <person name="Seitzer P.M."/>
            <person name="Tritt A."/>
            <person name="Larsen D."/>
            <person name="Krusor M."/>
            <person name="Yao A.I."/>
            <person name="Wu D."/>
            <person name="Madern D."/>
            <person name="Eisen J.A."/>
            <person name="Darling A.E."/>
            <person name="Facciotti M.T."/>
        </authorList>
    </citation>
    <scope>NUCLEOTIDE SEQUENCE [LARGE SCALE GENOMIC DNA]</scope>
    <source>
        <strain evidence="10 11">JCM 13560</strain>
    </source>
</reference>
<sequence>MPRPAAIALQTVALDPDVGPGEIVDLWPYLVDIGWFFVSFAVVFFIGWYVAEPAISRGIRRRNRNNPTIQEAISRYVRLLVLLVAVVVGAAVAGYGQLVGNSALVVAAGTLAVGVAAQTVIGSIVSGLVLVGDPEFNIGDYIEWSDGEGEIRSITLRVTRVTAPDGTLVTVPNTTLTSDTVARPYGRGRYRVVDHVGIAYDDDIGEALDHLQAAASEIRGVLADPAPRAYVDEFGSDAVLVRVHYWIDDPRHRDIFRVRSTYARNVKDRLDQSDITISPTSKRELQGRIELAETEPASS</sequence>
<dbReference type="GO" id="GO:0008381">
    <property type="term" value="F:mechanosensitive monoatomic ion channel activity"/>
    <property type="evidence" value="ECO:0007669"/>
    <property type="project" value="InterPro"/>
</dbReference>
<dbReference type="InterPro" id="IPR011066">
    <property type="entry name" value="MscS_channel_C_sf"/>
</dbReference>
<feature type="domain" description="Mechanosensitive ion channel MscS" evidence="8">
    <location>
        <begin position="119"/>
        <end position="181"/>
    </location>
</feature>
<dbReference type="SUPFAM" id="SSF50182">
    <property type="entry name" value="Sm-like ribonucleoproteins"/>
    <property type="match status" value="1"/>
</dbReference>
<evidence type="ECO:0000256" key="7">
    <source>
        <dbReference type="SAM" id="Phobius"/>
    </source>
</evidence>
<dbReference type="InterPro" id="IPR023408">
    <property type="entry name" value="MscS_beta-dom_sf"/>
</dbReference>
<comment type="similarity">
    <text evidence="2">Belongs to the MscS (TC 1.A.23) family.</text>
</comment>
<accession>M0PPC3</accession>
<keyword evidence="4 7" id="KW-0812">Transmembrane</keyword>
<organism evidence="10 11">
    <name type="scientific">Halorubrum aidingense JCM 13560</name>
    <dbReference type="NCBI Taxonomy" id="1230454"/>
    <lineage>
        <taxon>Archaea</taxon>
        <taxon>Methanobacteriati</taxon>
        <taxon>Methanobacteriota</taxon>
        <taxon>Stenosarchaea group</taxon>
        <taxon>Halobacteria</taxon>
        <taxon>Halobacteriales</taxon>
        <taxon>Haloferacaceae</taxon>
        <taxon>Halorubrum</taxon>
    </lineage>
</organism>
<evidence type="ECO:0000313" key="11">
    <source>
        <dbReference type="Proteomes" id="UP000011575"/>
    </source>
</evidence>
<dbReference type="Proteomes" id="UP000011575">
    <property type="component" value="Unassembled WGS sequence"/>
</dbReference>
<dbReference type="Gene3D" id="2.30.30.60">
    <property type="match status" value="1"/>
</dbReference>
<proteinExistence type="inferred from homology"/>
<evidence type="ECO:0000256" key="5">
    <source>
        <dbReference type="ARBA" id="ARBA00022989"/>
    </source>
</evidence>
<gene>
    <name evidence="10" type="ORF">C461_00512</name>
</gene>
<feature type="transmembrane region" description="Helical" evidence="7">
    <location>
        <begin position="33"/>
        <end position="55"/>
    </location>
</feature>
<evidence type="ECO:0000256" key="6">
    <source>
        <dbReference type="ARBA" id="ARBA00023136"/>
    </source>
</evidence>
<dbReference type="InterPro" id="IPR010920">
    <property type="entry name" value="LSM_dom_sf"/>
</dbReference>
<dbReference type="Gene3D" id="1.10.287.1260">
    <property type="match status" value="1"/>
</dbReference>
<dbReference type="Gene3D" id="3.30.70.100">
    <property type="match status" value="1"/>
</dbReference>
<dbReference type="AlphaFoldDB" id="M0PPC3"/>
<feature type="transmembrane region" description="Helical" evidence="7">
    <location>
        <begin position="104"/>
        <end position="131"/>
    </location>
</feature>
<dbReference type="Pfam" id="PF21082">
    <property type="entry name" value="MS_channel_3rd"/>
    <property type="match status" value="1"/>
</dbReference>
<protein>
    <submittedName>
        <fullName evidence="10">MscS Mechanosensitive ion channel</fullName>
    </submittedName>
</protein>